<dbReference type="EMBL" id="CADCTY010001184">
    <property type="protein sequence ID" value="CAA9361177.1"/>
    <property type="molecule type" value="Genomic_DNA"/>
</dbReference>
<protein>
    <submittedName>
        <fullName evidence="1">Prolyl endopeptidase</fullName>
        <ecNumber evidence="1">3.4.21.26</ecNumber>
    </submittedName>
</protein>
<keyword evidence="1" id="KW-0378">Hydrolase</keyword>
<organism evidence="1">
    <name type="scientific">uncultured Leptolyngbya sp</name>
    <dbReference type="NCBI Taxonomy" id="332963"/>
    <lineage>
        <taxon>Bacteria</taxon>
        <taxon>Bacillati</taxon>
        <taxon>Cyanobacteriota</taxon>
        <taxon>Cyanophyceae</taxon>
        <taxon>Leptolyngbyales</taxon>
        <taxon>Leptolyngbyaceae</taxon>
        <taxon>Leptolyngbya group</taxon>
        <taxon>Leptolyngbya</taxon>
        <taxon>environmental samples</taxon>
    </lineage>
</organism>
<feature type="non-terminal residue" evidence="1">
    <location>
        <position position="47"/>
    </location>
</feature>
<dbReference type="AlphaFoldDB" id="A0A6J4MJA9"/>
<feature type="non-terminal residue" evidence="1">
    <location>
        <position position="1"/>
    </location>
</feature>
<accession>A0A6J4MJA9</accession>
<evidence type="ECO:0000313" key="1">
    <source>
        <dbReference type="EMBL" id="CAA9361177.1"/>
    </source>
</evidence>
<dbReference type="EC" id="3.4.21.26" evidence="1"/>
<name>A0A6J4MJA9_9CYAN</name>
<reference evidence="1" key="1">
    <citation type="submission" date="2020-02" db="EMBL/GenBank/DDBJ databases">
        <authorList>
            <person name="Meier V. D."/>
        </authorList>
    </citation>
    <scope>NUCLEOTIDE SEQUENCE</scope>
    <source>
        <strain evidence="1">AVDCRST_MAG94</strain>
    </source>
</reference>
<gene>
    <name evidence="1" type="ORF">AVDCRST_MAG94-3384</name>
</gene>
<sequence>EIELALHPPCHGDASRTWSRQAHRQDYRGNGRYVGFCRALDGDEGEV</sequence>
<dbReference type="GO" id="GO:0004252">
    <property type="term" value="F:serine-type endopeptidase activity"/>
    <property type="evidence" value="ECO:0007669"/>
    <property type="project" value="UniProtKB-EC"/>
</dbReference>
<proteinExistence type="predicted"/>